<comment type="caution">
    <text evidence="1">The sequence shown here is derived from an EMBL/GenBank/DDBJ whole genome shotgun (WGS) entry which is preliminary data.</text>
</comment>
<reference evidence="1" key="1">
    <citation type="journal article" date="2021" name="Nat. Commun.">
        <title>Genetic determinants of endophytism in the Arabidopsis root mycobiome.</title>
        <authorList>
            <person name="Mesny F."/>
            <person name="Miyauchi S."/>
            <person name="Thiergart T."/>
            <person name="Pickel B."/>
            <person name="Atanasova L."/>
            <person name="Karlsson M."/>
            <person name="Huettel B."/>
            <person name="Barry K.W."/>
            <person name="Haridas S."/>
            <person name="Chen C."/>
            <person name="Bauer D."/>
            <person name="Andreopoulos W."/>
            <person name="Pangilinan J."/>
            <person name="LaButti K."/>
            <person name="Riley R."/>
            <person name="Lipzen A."/>
            <person name="Clum A."/>
            <person name="Drula E."/>
            <person name="Henrissat B."/>
            <person name="Kohler A."/>
            <person name="Grigoriev I.V."/>
            <person name="Martin F.M."/>
            <person name="Hacquard S."/>
        </authorList>
    </citation>
    <scope>NUCLEOTIDE SEQUENCE</scope>
    <source>
        <strain evidence="1">MPI-SDFR-AT-0120</strain>
    </source>
</reference>
<sequence>MPQLNDLPLELLEMVAYRTRTLTNATSAYHSLRQLALVCRRLRQTAQEALHRHIIIGISDYEPFFDDDEGGGGESRLGSLVRTFLQRPDLATIVKGLEVNITPRHIGYFGRCYIYKDRGKDYCKCYWDDTVELCKNFLLMTKFWNGPTLYDDQWMQNIEDGSQLAVLGVILACTYGLETLVVDRFSGF</sequence>
<protein>
    <recommendedName>
        <fullName evidence="3">F-box domain-containing protein</fullName>
    </recommendedName>
</protein>
<accession>A0A8K0R7L6</accession>
<evidence type="ECO:0008006" key="3">
    <source>
        <dbReference type="Google" id="ProtNLM"/>
    </source>
</evidence>
<dbReference type="Proteomes" id="UP000813461">
    <property type="component" value="Unassembled WGS sequence"/>
</dbReference>
<dbReference type="EMBL" id="JAGMVJ010000007">
    <property type="protein sequence ID" value="KAH7088828.1"/>
    <property type="molecule type" value="Genomic_DNA"/>
</dbReference>
<evidence type="ECO:0000313" key="1">
    <source>
        <dbReference type="EMBL" id="KAH7088828.1"/>
    </source>
</evidence>
<proteinExistence type="predicted"/>
<dbReference type="AlphaFoldDB" id="A0A8K0R7L6"/>
<gene>
    <name evidence="1" type="ORF">FB567DRAFT_318874</name>
</gene>
<dbReference type="OrthoDB" id="3750626at2759"/>
<keyword evidence="2" id="KW-1185">Reference proteome</keyword>
<name>A0A8K0R7L6_9PLEO</name>
<evidence type="ECO:0000313" key="2">
    <source>
        <dbReference type="Proteomes" id="UP000813461"/>
    </source>
</evidence>
<organism evidence="1 2">
    <name type="scientific">Paraphoma chrysanthemicola</name>
    <dbReference type="NCBI Taxonomy" id="798071"/>
    <lineage>
        <taxon>Eukaryota</taxon>
        <taxon>Fungi</taxon>
        <taxon>Dikarya</taxon>
        <taxon>Ascomycota</taxon>
        <taxon>Pezizomycotina</taxon>
        <taxon>Dothideomycetes</taxon>
        <taxon>Pleosporomycetidae</taxon>
        <taxon>Pleosporales</taxon>
        <taxon>Pleosporineae</taxon>
        <taxon>Phaeosphaeriaceae</taxon>
        <taxon>Paraphoma</taxon>
    </lineage>
</organism>